<name>A0A1L8I2I7_XENLA</name>
<dbReference type="PANTHER" id="PTHR23138:SF88">
    <property type="entry name" value="RAN-BINDING PROTEIN 3-LIKE"/>
    <property type="match status" value="1"/>
</dbReference>
<keyword evidence="2" id="KW-1185">Reference proteome</keyword>
<dbReference type="InterPro" id="IPR045255">
    <property type="entry name" value="RanBP1-like"/>
</dbReference>
<dbReference type="InterPro" id="IPR000156">
    <property type="entry name" value="Ran_bind_dom"/>
</dbReference>
<dbReference type="InterPro" id="IPR011993">
    <property type="entry name" value="PH-like_dom_sf"/>
</dbReference>
<dbReference type="PANTHER" id="PTHR23138">
    <property type="entry name" value="RAN BINDING PROTEIN"/>
    <property type="match status" value="1"/>
</dbReference>
<dbReference type="Bgee" id="108718412">
    <property type="expression patterns" value="Expressed in heart and 19 other cell types or tissues"/>
</dbReference>
<dbReference type="SMART" id="SM00160">
    <property type="entry name" value="RanBD"/>
    <property type="match status" value="1"/>
</dbReference>
<dbReference type="AGR" id="Xenbase:XB-GENE-17337989"/>
<dbReference type="PROSITE" id="PS50196">
    <property type="entry name" value="RANBD1"/>
    <property type="match status" value="1"/>
</dbReference>
<dbReference type="STRING" id="8355.A0A1L8I2I7"/>
<protein>
    <submittedName>
        <fullName evidence="3">Ran-binding protein 3-like isoform X1</fullName>
    </submittedName>
</protein>
<dbReference type="GeneID" id="108718412"/>
<proteinExistence type="predicted"/>
<dbReference type="RefSeq" id="XP_018121888.1">
    <property type="nucleotide sequence ID" value="XM_018266399.2"/>
</dbReference>
<dbReference type="GO" id="GO:0006611">
    <property type="term" value="P:protein export from nucleus"/>
    <property type="evidence" value="ECO:0000318"/>
    <property type="project" value="GO_Central"/>
</dbReference>
<dbReference type="Pfam" id="PF00638">
    <property type="entry name" value="Ran_BP1"/>
    <property type="match status" value="1"/>
</dbReference>
<feature type="region of interest" description="Disordered" evidence="1">
    <location>
        <begin position="276"/>
        <end position="307"/>
    </location>
</feature>
<dbReference type="KEGG" id="xla:108718412"/>
<dbReference type="Xenbase" id="XB-GENE-17337989">
    <property type="gene designation" value="ranbp3l.L"/>
</dbReference>
<evidence type="ECO:0000313" key="4">
    <source>
        <dbReference type="Xenbase" id="XB-GENE-17337989"/>
    </source>
</evidence>
<feature type="compositionally biased region" description="Polar residues" evidence="1">
    <location>
        <begin position="281"/>
        <end position="303"/>
    </location>
</feature>
<dbReference type="Proteomes" id="UP000186698">
    <property type="component" value="Chromosome 1L"/>
</dbReference>
<dbReference type="Gene3D" id="2.30.29.30">
    <property type="entry name" value="Pleckstrin-homology domain (PH domain)/Phosphotyrosine-binding domain (PTB)"/>
    <property type="match status" value="1"/>
</dbReference>
<dbReference type="AlphaFoldDB" id="A0A1L8I2I7"/>
<dbReference type="CDD" id="cd13180">
    <property type="entry name" value="RanBD_RanBP3"/>
    <property type="match status" value="1"/>
</dbReference>
<evidence type="ECO:0000313" key="2">
    <source>
        <dbReference type="Proteomes" id="UP000186698"/>
    </source>
</evidence>
<dbReference type="OMA" id="SKIFENM"/>
<reference evidence="3" key="1">
    <citation type="submission" date="2025-08" db="UniProtKB">
        <authorList>
            <consortium name="RefSeq"/>
        </authorList>
    </citation>
    <scope>IDENTIFICATION</scope>
    <source>
        <strain evidence="3">J_2021</strain>
        <tissue evidence="3">Erythrocytes</tissue>
    </source>
</reference>
<sequence length="514" mass="57800">MRNQQAPILKVNGFYPEIEPLCRGSAYQEKVGGSQAPTMCIAASDKGSDPAPSCLLEESPKERLLLAQPVFLLDTERPIKRPATDLTLNPQQNAQCVFPVGLRVYPDKRERASSFTYRPTTSQPHADNRLSATRVRSSSFSFLSSFPPSPPDLRKNVFTPSSLIQDQPVITTTSPGKSQTWKVIKPATLQAPQITISQEGQNAECESALSQLDRKMPPEDKNKLALDNDSKIKFAPACILDHNTKRKQPFVQAFGADKNTSGFVFGENMDRRVMSPRRPLRSQTSTAQGKWEATSSRSVTSHRSWPYPRNGGKTCTSLIESAAAYTSKPRVKYELDQMEIITGEESERNVLQINCKLFVFNKDTVMWTERGRGYLRLNDQAESDNGMFQSRIVMRNHGSLKLILNSKIFENMKLERASRKSLRIMATDLTDHSLKFFLVQASVKDAGRLFAAIHHRLVALQNSKQRKADTAPAEVESHLQLINSDSEDEDEMTSIHSSLSEHDQWIRRQPVIYS</sequence>
<dbReference type="SUPFAM" id="SSF50729">
    <property type="entry name" value="PH domain-like"/>
    <property type="match status" value="1"/>
</dbReference>
<evidence type="ECO:0000256" key="1">
    <source>
        <dbReference type="SAM" id="MobiDB-lite"/>
    </source>
</evidence>
<dbReference type="PaxDb" id="8355-A0A1L8I2I7"/>
<organism evidence="2 3">
    <name type="scientific">Xenopus laevis</name>
    <name type="common">African clawed frog</name>
    <dbReference type="NCBI Taxonomy" id="8355"/>
    <lineage>
        <taxon>Eukaryota</taxon>
        <taxon>Metazoa</taxon>
        <taxon>Chordata</taxon>
        <taxon>Craniata</taxon>
        <taxon>Vertebrata</taxon>
        <taxon>Euteleostomi</taxon>
        <taxon>Amphibia</taxon>
        <taxon>Batrachia</taxon>
        <taxon>Anura</taxon>
        <taxon>Pipoidea</taxon>
        <taxon>Pipidae</taxon>
        <taxon>Xenopodinae</taxon>
        <taxon>Xenopus</taxon>
        <taxon>Xenopus</taxon>
    </lineage>
</organism>
<dbReference type="OrthoDB" id="185618at2759"/>
<accession>A0A1L8I2I7</accession>
<evidence type="ECO:0000313" key="3">
    <source>
        <dbReference type="RefSeq" id="XP_018121888.1"/>
    </source>
</evidence>
<dbReference type="CTD" id="108718412"/>
<gene>
    <name evidence="3 4" type="primary">ranbp3l.L</name>
</gene>